<accession>A0A382KG22</accession>
<reference evidence="1" key="1">
    <citation type="submission" date="2018-05" db="EMBL/GenBank/DDBJ databases">
        <authorList>
            <person name="Lanie J.A."/>
            <person name="Ng W.-L."/>
            <person name="Kazmierczak K.M."/>
            <person name="Andrzejewski T.M."/>
            <person name="Davidsen T.M."/>
            <person name="Wayne K.J."/>
            <person name="Tettelin H."/>
            <person name="Glass J.I."/>
            <person name="Rusch D."/>
            <person name="Podicherti R."/>
            <person name="Tsui H.-C.T."/>
            <person name="Winkler M.E."/>
        </authorList>
    </citation>
    <scope>NUCLEOTIDE SEQUENCE</scope>
</reference>
<dbReference type="SUPFAM" id="SSF50249">
    <property type="entry name" value="Nucleic acid-binding proteins"/>
    <property type="match status" value="1"/>
</dbReference>
<dbReference type="Gene3D" id="2.40.50.140">
    <property type="entry name" value="Nucleic acid-binding proteins"/>
    <property type="match status" value="1"/>
</dbReference>
<gene>
    <name evidence="1" type="ORF">METZ01_LOCUS275870</name>
</gene>
<dbReference type="EMBL" id="UINC01080248">
    <property type="protein sequence ID" value="SVC23016.1"/>
    <property type="molecule type" value="Genomic_DNA"/>
</dbReference>
<dbReference type="InterPro" id="IPR012340">
    <property type="entry name" value="NA-bd_OB-fold"/>
</dbReference>
<proteinExistence type="predicted"/>
<feature type="non-terminal residue" evidence="1">
    <location>
        <position position="95"/>
    </location>
</feature>
<name>A0A382KG22_9ZZZZ</name>
<organism evidence="1">
    <name type="scientific">marine metagenome</name>
    <dbReference type="NCBI Taxonomy" id="408172"/>
    <lineage>
        <taxon>unclassified sequences</taxon>
        <taxon>metagenomes</taxon>
        <taxon>ecological metagenomes</taxon>
    </lineage>
</organism>
<evidence type="ECO:0000313" key="1">
    <source>
        <dbReference type="EMBL" id="SVC23016.1"/>
    </source>
</evidence>
<dbReference type="AlphaFoldDB" id="A0A382KG22"/>
<sequence>MAQLKLVFKLKHFRKKGSELSQQNEQEFMKVRIEKTASLRQKGIDPYPTNYKRTHTSKKAEEAFESAEKSNTEFDEIIKVAGRIMGRRGMGKASF</sequence>
<protein>
    <submittedName>
        <fullName evidence="1">Uncharacterized protein</fullName>
    </submittedName>
</protein>